<keyword evidence="8" id="KW-0520">NAD</keyword>
<organism evidence="11 12">
    <name type="scientific">Kytococcus schroeteri</name>
    <dbReference type="NCBI Taxonomy" id="138300"/>
    <lineage>
        <taxon>Bacteria</taxon>
        <taxon>Bacillati</taxon>
        <taxon>Actinomycetota</taxon>
        <taxon>Actinomycetes</taxon>
        <taxon>Micrococcales</taxon>
        <taxon>Kytococcaceae</taxon>
        <taxon>Kytococcus</taxon>
    </lineage>
</organism>
<sequence length="310" mass="33334">MQRAAWLRGSAAGEPAWGREAPHRRLWVTLEGAVAVTGSPAAVLWRTSPAGELPDLDADGVADGVEVFLGRGSDGPLVAVVVADEDAVHLPEGASWADLKVVGSALGEEDREAAMTAVALARWHQRHRFSPETGAETEVVSSGWVRREEGGRLHFPRTDAAVIMAVVDDRDRLLLARGRHWPEGRLSVLAGFVEPGETLEQAVAREVYEEVSVQVSDVTYAGSQPWPFPASLMVGFTARAGAQPDEVPATALEHDEIAEARWVSREGLAAALAAREVGLPGPFSIARRLIEQWYGGPLPVRDEVRGSVRD</sequence>
<gene>
    <name evidence="11" type="ORF">CYJ76_01660</name>
</gene>
<dbReference type="Pfam" id="PF09296">
    <property type="entry name" value="NUDIX-like"/>
    <property type="match status" value="1"/>
</dbReference>
<dbReference type="GO" id="GO:0006742">
    <property type="term" value="P:NADP+ catabolic process"/>
    <property type="evidence" value="ECO:0007669"/>
    <property type="project" value="TreeGrafter"/>
</dbReference>
<evidence type="ECO:0000313" key="12">
    <source>
        <dbReference type="Proteomes" id="UP000234206"/>
    </source>
</evidence>
<evidence type="ECO:0000256" key="3">
    <source>
        <dbReference type="ARBA" id="ARBA00009595"/>
    </source>
</evidence>
<dbReference type="Pfam" id="PF00293">
    <property type="entry name" value="NUDIX"/>
    <property type="match status" value="1"/>
</dbReference>
<comment type="caution">
    <text evidence="11">The sequence shown here is derived from an EMBL/GenBank/DDBJ whole genome shotgun (WGS) entry which is preliminary data.</text>
</comment>
<evidence type="ECO:0000256" key="6">
    <source>
        <dbReference type="ARBA" id="ARBA00022801"/>
    </source>
</evidence>
<comment type="catalytic activity">
    <reaction evidence="9">
        <text>a 5'-end NAD(+)-phospho-ribonucleoside in mRNA + H2O = a 5'-end phospho-adenosine-phospho-ribonucleoside in mRNA + beta-nicotinamide D-ribonucleotide + 2 H(+)</text>
        <dbReference type="Rhea" id="RHEA:60876"/>
        <dbReference type="Rhea" id="RHEA-COMP:15698"/>
        <dbReference type="Rhea" id="RHEA-COMP:15719"/>
        <dbReference type="ChEBI" id="CHEBI:14649"/>
        <dbReference type="ChEBI" id="CHEBI:15377"/>
        <dbReference type="ChEBI" id="CHEBI:15378"/>
        <dbReference type="ChEBI" id="CHEBI:144029"/>
        <dbReference type="ChEBI" id="CHEBI:144051"/>
    </reaction>
    <physiologicalReaction direction="left-to-right" evidence="9">
        <dbReference type="Rhea" id="RHEA:60877"/>
    </physiologicalReaction>
</comment>
<dbReference type="Gene3D" id="3.90.79.20">
    <property type="match status" value="1"/>
</dbReference>
<dbReference type="GO" id="GO:0019677">
    <property type="term" value="P:NAD+ catabolic process"/>
    <property type="evidence" value="ECO:0007669"/>
    <property type="project" value="TreeGrafter"/>
</dbReference>
<dbReference type="Proteomes" id="UP000234206">
    <property type="component" value="Unassembled WGS sequence"/>
</dbReference>
<dbReference type="AlphaFoldDB" id="A0A2I1PDH0"/>
<dbReference type="GO" id="GO:0005829">
    <property type="term" value="C:cytosol"/>
    <property type="evidence" value="ECO:0007669"/>
    <property type="project" value="TreeGrafter"/>
</dbReference>
<dbReference type="PANTHER" id="PTHR42904:SF6">
    <property type="entry name" value="NAD-CAPPED RNA HYDROLASE NUDT12"/>
    <property type="match status" value="1"/>
</dbReference>
<dbReference type="PANTHER" id="PTHR42904">
    <property type="entry name" value="NUDIX HYDROLASE, NUDC SUBFAMILY"/>
    <property type="match status" value="1"/>
</dbReference>
<dbReference type="InterPro" id="IPR050241">
    <property type="entry name" value="NAD-cap_RNA_hydrolase_NudC"/>
</dbReference>
<evidence type="ECO:0000256" key="1">
    <source>
        <dbReference type="ARBA" id="ARBA00001946"/>
    </source>
</evidence>
<dbReference type="GO" id="GO:0046872">
    <property type="term" value="F:metal ion binding"/>
    <property type="evidence" value="ECO:0007669"/>
    <property type="project" value="UniProtKB-KW"/>
</dbReference>
<feature type="domain" description="Nudix hydrolase" evidence="10">
    <location>
        <begin position="156"/>
        <end position="286"/>
    </location>
</feature>
<dbReference type="PROSITE" id="PS51462">
    <property type="entry name" value="NUDIX"/>
    <property type="match status" value="1"/>
</dbReference>
<evidence type="ECO:0000256" key="7">
    <source>
        <dbReference type="ARBA" id="ARBA00022842"/>
    </source>
</evidence>
<evidence type="ECO:0000313" key="11">
    <source>
        <dbReference type="EMBL" id="PKZ42682.1"/>
    </source>
</evidence>
<comment type="cofactor">
    <cofactor evidence="1">
        <name>Mg(2+)</name>
        <dbReference type="ChEBI" id="CHEBI:18420"/>
    </cofactor>
</comment>
<dbReference type="EMBL" id="PKIZ01000002">
    <property type="protein sequence ID" value="PKZ42682.1"/>
    <property type="molecule type" value="Genomic_DNA"/>
</dbReference>
<evidence type="ECO:0000256" key="9">
    <source>
        <dbReference type="ARBA" id="ARBA00023679"/>
    </source>
</evidence>
<dbReference type="CDD" id="cd03429">
    <property type="entry name" value="NUDIX_NADH_pyrophosphatase_Nudt13"/>
    <property type="match status" value="1"/>
</dbReference>
<comment type="cofactor">
    <cofactor evidence="2">
        <name>Zn(2+)</name>
        <dbReference type="ChEBI" id="CHEBI:29105"/>
    </cofactor>
</comment>
<keyword evidence="7" id="KW-0460">Magnesium</keyword>
<proteinExistence type="inferred from homology"/>
<comment type="similarity">
    <text evidence="3">Belongs to the Nudix hydrolase family. NudC subfamily.</text>
</comment>
<dbReference type="NCBIfam" id="NF001299">
    <property type="entry name" value="PRK00241.1"/>
    <property type="match status" value="1"/>
</dbReference>
<keyword evidence="12" id="KW-1185">Reference proteome</keyword>
<dbReference type="InterPro" id="IPR000086">
    <property type="entry name" value="NUDIX_hydrolase_dom"/>
</dbReference>
<dbReference type="InterPro" id="IPR015797">
    <property type="entry name" value="NUDIX_hydrolase-like_dom_sf"/>
</dbReference>
<evidence type="ECO:0000256" key="5">
    <source>
        <dbReference type="ARBA" id="ARBA00022723"/>
    </source>
</evidence>
<dbReference type="SUPFAM" id="SSF55811">
    <property type="entry name" value="Nudix"/>
    <property type="match status" value="1"/>
</dbReference>
<keyword evidence="6" id="KW-0378">Hydrolase</keyword>
<dbReference type="InterPro" id="IPR049734">
    <property type="entry name" value="NudC-like_C"/>
</dbReference>
<dbReference type="Gene3D" id="3.90.79.10">
    <property type="entry name" value="Nucleoside Triphosphate Pyrophosphohydrolase"/>
    <property type="match status" value="1"/>
</dbReference>
<dbReference type="EC" id="3.6.1.22" evidence="4"/>
<dbReference type="InterPro" id="IPR015375">
    <property type="entry name" value="NADH_PPase-like_N"/>
</dbReference>
<evidence type="ECO:0000259" key="10">
    <source>
        <dbReference type="PROSITE" id="PS51462"/>
    </source>
</evidence>
<protein>
    <recommendedName>
        <fullName evidence="4">NAD(+) diphosphatase</fullName>
        <ecNumber evidence="4">3.6.1.22</ecNumber>
    </recommendedName>
</protein>
<evidence type="ECO:0000256" key="4">
    <source>
        <dbReference type="ARBA" id="ARBA00012381"/>
    </source>
</evidence>
<reference evidence="11 12" key="1">
    <citation type="submission" date="2017-12" db="EMBL/GenBank/DDBJ databases">
        <title>Phylogenetic diversity of female urinary microbiome.</title>
        <authorList>
            <person name="Thomas-White K."/>
            <person name="Wolfe A.J."/>
        </authorList>
    </citation>
    <scope>NUCLEOTIDE SEQUENCE [LARGE SCALE GENOMIC DNA]</scope>
    <source>
        <strain evidence="11 12">UMB1298</strain>
    </source>
</reference>
<evidence type="ECO:0000256" key="8">
    <source>
        <dbReference type="ARBA" id="ARBA00023027"/>
    </source>
</evidence>
<name>A0A2I1PDH0_9MICO</name>
<evidence type="ECO:0000256" key="2">
    <source>
        <dbReference type="ARBA" id="ARBA00001947"/>
    </source>
</evidence>
<keyword evidence="5" id="KW-0479">Metal-binding</keyword>
<dbReference type="GO" id="GO:0035529">
    <property type="term" value="F:NADH pyrophosphatase activity"/>
    <property type="evidence" value="ECO:0007669"/>
    <property type="project" value="TreeGrafter"/>
</dbReference>
<accession>A0A2I1PDH0</accession>